<protein>
    <submittedName>
        <fullName evidence="2">Uncharacterized protein</fullName>
    </submittedName>
</protein>
<name>A0A7C8VEA6_ORBOL</name>
<comment type="caution">
    <text evidence="2">The sequence shown here is derived from an EMBL/GenBank/DDBJ whole genome shotgun (WGS) entry which is preliminary data.</text>
</comment>
<feature type="region of interest" description="Disordered" evidence="1">
    <location>
        <begin position="145"/>
        <end position="190"/>
    </location>
</feature>
<proteinExistence type="predicted"/>
<feature type="region of interest" description="Disordered" evidence="1">
    <location>
        <begin position="1"/>
        <end position="32"/>
    </location>
</feature>
<organism evidence="2 3">
    <name type="scientific">Orbilia oligospora</name>
    <name type="common">Nematode-trapping fungus</name>
    <name type="synonym">Arthrobotrys oligospora</name>
    <dbReference type="NCBI Taxonomy" id="2813651"/>
    <lineage>
        <taxon>Eukaryota</taxon>
        <taxon>Fungi</taxon>
        <taxon>Dikarya</taxon>
        <taxon>Ascomycota</taxon>
        <taxon>Pezizomycotina</taxon>
        <taxon>Orbiliomycetes</taxon>
        <taxon>Orbiliales</taxon>
        <taxon>Orbiliaceae</taxon>
        <taxon>Orbilia</taxon>
    </lineage>
</organism>
<evidence type="ECO:0000256" key="1">
    <source>
        <dbReference type="SAM" id="MobiDB-lite"/>
    </source>
</evidence>
<feature type="region of interest" description="Disordered" evidence="1">
    <location>
        <begin position="404"/>
        <end position="423"/>
    </location>
</feature>
<reference evidence="2 3" key="1">
    <citation type="submission" date="2019-06" db="EMBL/GenBank/DDBJ databases">
        <authorList>
            <person name="Palmer J.M."/>
        </authorList>
    </citation>
    <scope>NUCLEOTIDE SEQUENCE [LARGE SCALE GENOMIC DNA]</scope>
    <source>
        <strain evidence="2 3">TWF191</strain>
    </source>
</reference>
<evidence type="ECO:0000313" key="3">
    <source>
        <dbReference type="Proteomes" id="UP000483672"/>
    </source>
</evidence>
<dbReference type="Proteomes" id="UP000483672">
    <property type="component" value="Unassembled WGS sequence"/>
</dbReference>
<feature type="compositionally biased region" description="Polar residues" evidence="1">
    <location>
        <begin position="172"/>
        <end position="186"/>
    </location>
</feature>
<gene>
    <name evidence="2" type="ORF">TWF191_007822</name>
</gene>
<feature type="compositionally biased region" description="Low complexity" evidence="1">
    <location>
        <begin position="7"/>
        <end position="16"/>
    </location>
</feature>
<dbReference type="AlphaFoldDB" id="A0A7C8VEA6"/>
<accession>A0A7C8VEA6</accession>
<dbReference type="EMBL" id="WIPF01000005">
    <property type="protein sequence ID" value="KAF3231101.1"/>
    <property type="molecule type" value="Genomic_DNA"/>
</dbReference>
<sequence>MEGYKNTPPSTLLTTPPDWPLGDMAPTTKDRPRLASIDEVITKAMAADGAVSPPPPAQAPASSKVRSLIATWSQRAETSEVVTKKSSLKGLKHLGPKHVQTRVQQFSRPTTVTEIAKIEGGLVKQRIAALEDVKAACQFALDRQQSNRQQNGYPRAGQLGIQPTPSPDRDVSTPTPTPTEDVTSPPDSFETESKALMREIKQMDIMSSASRHYHDWHSDQPTPDLHPMVRAPTDFQRETGLNVGVSAIPPLTGSARVFGTRRYRREPLTEEQSEIQAATKVTRRLVSDTHWLKAKKPAAAIPIGTNHPIVPARLFQGAQSLRKPTSQLPIAKYYTNNYDPENNDPILPLRIHKMPTAQNAAHPPPHAPLGNYEGFTEYKVASRFGMLWTRPRLVATRPRFGENLAPTKVRGNQDVPTFPRVPKLRRRTPPQVTIDFFNKVWPNGTRKPSA</sequence>
<evidence type="ECO:0000313" key="2">
    <source>
        <dbReference type="EMBL" id="KAF3231101.1"/>
    </source>
</evidence>